<name>A0ABT7L3Q4_9BACI</name>
<proteinExistence type="predicted"/>
<evidence type="ECO:0000313" key="2">
    <source>
        <dbReference type="Proteomes" id="UP001235343"/>
    </source>
</evidence>
<comment type="caution">
    <text evidence="1">The sequence shown here is derived from an EMBL/GenBank/DDBJ whole genome shotgun (WGS) entry which is preliminary data.</text>
</comment>
<dbReference type="EMBL" id="JASTZU010000028">
    <property type="protein sequence ID" value="MDL4840474.1"/>
    <property type="molecule type" value="Genomic_DNA"/>
</dbReference>
<dbReference type="RefSeq" id="WP_285931530.1">
    <property type="nucleotide sequence ID" value="NZ_JASTZU010000028.1"/>
</dbReference>
<dbReference type="Proteomes" id="UP001235343">
    <property type="component" value="Unassembled WGS sequence"/>
</dbReference>
<dbReference type="InterPro" id="IPR020115">
    <property type="entry name" value="Fin"/>
</dbReference>
<protein>
    <submittedName>
        <fullName evidence="1">Anti-sigma-F factor Fin family protein</fullName>
    </submittedName>
</protein>
<accession>A0ABT7L3Q4</accession>
<reference evidence="1 2" key="1">
    <citation type="submission" date="2023-06" db="EMBL/GenBank/DDBJ databases">
        <title>Aquibacillus rhizosphaerae LR5S19.</title>
        <authorList>
            <person name="Sun J.-Q."/>
        </authorList>
    </citation>
    <scope>NUCLEOTIDE SEQUENCE [LARGE SCALE GENOMIC DNA]</scope>
    <source>
        <strain evidence="1 2">LR5S19</strain>
    </source>
</reference>
<sequence>MAIVYNCKHCGNKVGQLDQEVIDTQALGWNQLSNEDRQEMIQYDSKGDIQIKVICEDCQESLDKNPHYHELDFFIQ</sequence>
<keyword evidence="2" id="KW-1185">Reference proteome</keyword>
<dbReference type="Pfam" id="PF10955">
    <property type="entry name" value="Fin"/>
    <property type="match status" value="1"/>
</dbReference>
<organism evidence="1 2">
    <name type="scientific">Aquibacillus rhizosphaerae</name>
    <dbReference type="NCBI Taxonomy" id="3051431"/>
    <lineage>
        <taxon>Bacteria</taxon>
        <taxon>Bacillati</taxon>
        <taxon>Bacillota</taxon>
        <taxon>Bacilli</taxon>
        <taxon>Bacillales</taxon>
        <taxon>Bacillaceae</taxon>
        <taxon>Aquibacillus</taxon>
    </lineage>
</organism>
<gene>
    <name evidence="1" type="ORF">QQS35_08455</name>
</gene>
<evidence type="ECO:0000313" key="1">
    <source>
        <dbReference type="EMBL" id="MDL4840474.1"/>
    </source>
</evidence>